<dbReference type="GO" id="GO:0000155">
    <property type="term" value="F:phosphorelay sensor kinase activity"/>
    <property type="evidence" value="ECO:0007669"/>
    <property type="project" value="InterPro"/>
</dbReference>
<keyword evidence="21" id="KW-1185">Reference proteome</keyword>
<dbReference type="InterPro" id="IPR003594">
    <property type="entry name" value="HATPase_dom"/>
</dbReference>
<dbReference type="KEGG" id="bcoh:BC6307_05595"/>
<evidence type="ECO:0000256" key="6">
    <source>
        <dbReference type="ARBA" id="ARBA00022553"/>
    </source>
</evidence>
<dbReference type="InterPro" id="IPR003660">
    <property type="entry name" value="HAMP_dom"/>
</dbReference>
<dbReference type="InterPro" id="IPR003661">
    <property type="entry name" value="HisK_dim/P_dom"/>
</dbReference>
<gene>
    <name evidence="20" type="ORF">BC6307_05595</name>
</gene>
<feature type="compositionally biased region" description="Low complexity" evidence="15">
    <location>
        <begin position="446"/>
        <end position="456"/>
    </location>
</feature>
<evidence type="ECO:0000256" key="4">
    <source>
        <dbReference type="ARBA" id="ARBA00012438"/>
    </source>
</evidence>
<evidence type="ECO:0000256" key="13">
    <source>
        <dbReference type="ARBA" id="ARBA00074306"/>
    </source>
</evidence>
<dbReference type="PANTHER" id="PTHR45339:SF1">
    <property type="entry name" value="HYBRID SIGNAL TRANSDUCTION HISTIDINE KINASE J"/>
    <property type="match status" value="1"/>
</dbReference>
<feature type="domain" description="Histidine kinase" evidence="17">
    <location>
        <begin position="542"/>
        <end position="763"/>
    </location>
</feature>
<keyword evidence="7" id="KW-0808">Transferase</keyword>
<dbReference type="Gene3D" id="3.40.50.2300">
    <property type="match status" value="2"/>
</dbReference>
<organism evidence="20 21">
    <name type="scientific">Sutcliffiella cohnii</name>
    <dbReference type="NCBI Taxonomy" id="33932"/>
    <lineage>
        <taxon>Bacteria</taxon>
        <taxon>Bacillati</taxon>
        <taxon>Bacillota</taxon>
        <taxon>Bacilli</taxon>
        <taxon>Bacillales</taxon>
        <taxon>Bacillaceae</taxon>
        <taxon>Sutcliffiella</taxon>
    </lineage>
</organism>
<keyword evidence="12 16" id="KW-0472">Membrane</keyword>
<dbReference type="CDD" id="cd16922">
    <property type="entry name" value="HATPase_EvgS-ArcB-TorS-like"/>
    <property type="match status" value="1"/>
</dbReference>
<dbReference type="Gene3D" id="3.30.565.10">
    <property type="entry name" value="Histidine kinase-like ATPase, C-terminal domain"/>
    <property type="match status" value="1"/>
</dbReference>
<dbReference type="PROSITE" id="PS50109">
    <property type="entry name" value="HIS_KIN"/>
    <property type="match status" value="1"/>
</dbReference>
<dbReference type="SMART" id="SM00388">
    <property type="entry name" value="HisKA"/>
    <property type="match status" value="1"/>
</dbReference>
<dbReference type="SUPFAM" id="SSF47384">
    <property type="entry name" value="Homodimeric domain of signal transducing histidine kinase"/>
    <property type="match status" value="1"/>
</dbReference>
<dbReference type="SUPFAM" id="SSF52172">
    <property type="entry name" value="CheY-like"/>
    <property type="match status" value="2"/>
</dbReference>
<keyword evidence="8" id="KW-0547">Nucleotide-binding</keyword>
<reference evidence="20 21" key="1">
    <citation type="submission" date="2016-12" db="EMBL/GenBank/DDBJ databases">
        <title>The whole genome sequencing and assembly of Bacillus cohnii DSM 6307T strain.</title>
        <authorList>
            <person name="Lee Y.-J."/>
            <person name="Yi H."/>
            <person name="Bahn Y.-S."/>
            <person name="Kim J.F."/>
            <person name="Lee D.-W."/>
        </authorList>
    </citation>
    <scope>NUCLEOTIDE SEQUENCE [LARGE SCALE GENOMIC DNA]</scope>
    <source>
        <strain evidence="20 21">DSM 6307</strain>
    </source>
</reference>
<evidence type="ECO:0000256" key="10">
    <source>
        <dbReference type="ARBA" id="ARBA00022840"/>
    </source>
</evidence>
<dbReference type="Gene3D" id="1.10.287.130">
    <property type="match status" value="1"/>
</dbReference>
<dbReference type="InterPro" id="IPR036097">
    <property type="entry name" value="HisK_dim/P_sf"/>
</dbReference>
<feature type="modified residue" description="4-aspartylphosphate" evidence="14">
    <location>
        <position position="1002"/>
    </location>
</feature>
<keyword evidence="16" id="KW-0812">Transmembrane</keyword>
<dbReference type="InterPro" id="IPR004358">
    <property type="entry name" value="Sig_transdc_His_kin-like_C"/>
</dbReference>
<dbReference type="FunFam" id="3.30.565.10:FF:000010">
    <property type="entry name" value="Sensor histidine kinase RcsC"/>
    <property type="match status" value="1"/>
</dbReference>
<dbReference type="GO" id="GO:0005524">
    <property type="term" value="F:ATP binding"/>
    <property type="evidence" value="ECO:0007669"/>
    <property type="project" value="UniProtKB-KW"/>
</dbReference>
<evidence type="ECO:0000256" key="12">
    <source>
        <dbReference type="ARBA" id="ARBA00023136"/>
    </source>
</evidence>
<dbReference type="PROSITE" id="PS50885">
    <property type="entry name" value="HAMP"/>
    <property type="match status" value="1"/>
</dbReference>
<comment type="subcellular location">
    <subcellularLocation>
        <location evidence="2">Cell membrane</location>
        <topology evidence="2">Multi-pass membrane protein</topology>
    </subcellularLocation>
</comment>
<keyword evidence="11" id="KW-0902">Two-component regulatory system</keyword>
<dbReference type="SMART" id="SM00448">
    <property type="entry name" value="REC"/>
    <property type="match status" value="2"/>
</dbReference>
<keyword evidence="16" id="KW-1133">Transmembrane helix</keyword>
<protein>
    <recommendedName>
        <fullName evidence="13">Circadian input-output histidine kinase CikA</fullName>
        <ecNumber evidence="4">2.7.13.3</ecNumber>
    </recommendedName>
</protein>
<dbReference type="InterPro" id="IPR005467">
    <property type="entry name" value="His_kinase_dom"/>
</dbReference>
<dbReference type="InterPro" id="IPR024478">
    <property type="entry name" value="HlyB_4HB_MCP"/>
</dbReference>
<evidence type="ECO:0000256" key="3">
    <source>
        <dbReference type="ARBA" id="ARBA00006402"/>
    </source>
</evidence>
<dbReference type="SMART" id="SM00065">
    <property type="entry name" value="GAF"/>
    <property type="match status" value="1"/>
</dbReference>
<dbReference type="CDD" id="cd00156">
    <property type="entry name" value="REC"/>
    <property type="match status" value="1"/>
</dbReference>
<dbReference type="CDD" id="cd17546">
    <property type="entry name" value="REC_hyHK_CKI1_RcsC-like"/>
    <property type="match status" value="1"/>
</dbReference>
<evidence type="ECO:0000259" key="19">
    <source>
        <dbReference type="PROSITE" id="PS50885"/>
    </source>
</evidence>
<dbReference type="InterPro" id="IPR011006">
    <property type="entry name" value="CheY-like_superfamily"/>
</dbReference>
<evidence type="ECO:0000256" key="15">
    <source>
        <dbReference type="SAM" id="MobiDB-lite"/>
    </source>
</evidence>
<evidence type="ECO:0000313" key="21">
    <source>
        <dbReference type="Proteomes" id="UP000215224"/>
    </source>
</evidence>
<dbReference type="RefSeq" id="WP_066419738.1">
    <property type="nucleotide sequence ID" value="NZ_CP018866.1"/>
</dbReference>
<dbReference type="InterPro" id="IPR003018">
    <property type="entry name" value="GAF"/>
</dbReference>
<evidence type="ECO:0000256" key="7">
    <source>
        <dbReference type="ARBA" id="ARBA00022679"/>
    </source>
</evidence>
<dbReference type="Pfam" id="PF00672">
    <property type="entry name" value="HAMP"/>
    <property type="match status" value="1"/>
</dbReference>
<sequence>MKIKTRLLLAISAIPVLIVLIALITLFQLNNLQNMNQKQLEYFDTIMLAQSIQRDMKDEAVSLRDIVIFQNAQLIEEEKEQLNHLNTSIEMNLLKLEKLLDESELYDSFIELRMVREEFSTYKEEVLELLSTGQNEEAIQLINNDSKKIHENFFNSITKIVEGLEVSVKHSITDSSTQFEDQLYTSNIFAIIGILLIAGFIVKNVWDISNRLNKVSKIMSDVASGKGDLRTELEVTSTDEIGDVATSFNKMTFTLAEQLDKEQTLTWTKTNIAKITTNLSEKQDLESLSKTLLSDLAPLLEIVHGVLYVQDTQNKEEGSAYRLLGTYALKERKHNNNVIRKGEGLIGQAVLEKESIIITELPNDYVRVHSGIGAGKPLNLYVLPILFEGEVKAVLEVATFKSFTVDQQNFVEELLDGIGIIIDNIQGRLRLAYLLEEAQTLTEEVQAQSEELQSQQEELRQTNEELEEQTQSLRASEEKLQLQQEELEQANADLQEKALFLEEQNKKFETKNREVEEARVQLEEKASQLAKTSKYKSEFLANMSHELRTPLNSLLILSKLLSDNTDGNLSGKQREYAKTIHTAGRDLLMLINDILDLSKIEAGKMEVNYLQKDMKEMIETIEQQFLPVAFEKNLKFSIKINETVPPIIQTDDKLLQQILKNLLSNAFKFTEEGSVTLQIDYDKNKELFYFHVKDTGIGISPEKQAIIFEAFHQGDGTTSRKYGGTGLGLSISRELASLLVGEISVSSMENVGSTFTLTIGKPTEIPKWLDVKQGYEEVAVTNEVIHPYKDTKQVDCVKMDSVKTEKDEEIKRVLIIDDDPMQRNSLMELIGEHNIIMKAVASGKEAMEQIKKDHYDILILDLGLPDTSGFKLLESLANESNNEHQKIFIYTGRDLTSKEELQLQRYADSIIIKDGYSPERLKEELTLFLQTEQTEDEPIVQETVNAQLDDIHVLIVDDDVRNVFALSNALELYGMKVSFAENGREGIELLKTSDNIDIVLMDIMMPEMDGYEAIQRIRTDLSLDTPIIALTAKAMKEDRDKCIEVGASDYIVKPVLPDQLISLMKVWLYREDS</sequence>
<accession>A0A223KN51</accession>
<feature type="transmembrane region" description="Helical" evidence="16">
    <location>
        <begin position="7"/>
        <end position="29"/>
    </location>
</feature>
<dbReference type="Gene3D" id="6.10.340.10">
    <property type="match status" value="1"/>
</dbReference>
<keyword evidence="10" id="KW-0067">ATP-binding</keyword>
<keyword evidence="6 14" id="KW-0597">Phosphoprotein</keyword>
<evidence type="ECO:0000259" key="17">
    <source>
        <dbReference type="PROSITE" id="PS50109"/>
    </source>
</evidence>
<dbReference type="InterPro" id="IPR036890">
    <property type="entry name" value="HATPase_C_sf"/>
</dbReference>
<dbReference type="PROSITE" id="PS50110">
    <property type="entry name" value="RESPONSE_REGULATORY"/>
    <property type="match status" value="2"/>
</dbReference>
<dbReference type="AlphaFoldDB" id="A0A223KN51"/>
<dbReference type="CDD" id="cd00082">
    <property type="entry name" value="HisKA"/>
    <property type="match status" value="1"/>
</dbReference>
<evidence type="ECO:0000256" key="8">
    <source>
        <dbReference type="ARBA" id="ARBA00022741"/>
    </source>
</evidence>
<dbReference type="STRING" id="1314751.GCA_001591425_03821"/>
<dbReference type="Pfam" id="PF00072">
    <property type="entry name" value="Response_reg"/>
    <property type="match status" value="2"/>
</dbReference>
<evidence type="ECO:0000256" key="5">
    <source>
        <dbReference type="ARBA" id="ARBA00022475"/>
    </source>
</evidence>
<proteinExistence type="inferred from homology"/>
<dbReference type="Proteomes" id="UP000215224">
    <property type="component" value="Chromosome"/>
</dbReference>
<dbReference type="PRINTS" id="PR00344">
    <property type="entry name" value="BCTRLSENSOR"/>
</dbReference>
<dbReference type="SUPFAM" id="SSF158472">
    <property type="entry name" value="HAMP domain-like"/>
    <property type="match status" value="1"/>
</dbReference>
<feature type="domain" description="Response regulatory" evidence="18">
    <location>
        <begin position="812"/>
        <end position="928"/>
    </location>
</feature>
<keyword evidence="5" id="KW-1003">Cell membrane</keyword>
<evidence type="ECO:0000256" key="1">
    <source>
        <dbReference type="ARBA" id="ARBA00000085"/>
    </source>
</evidence>
<evidence type="ECO:0000259" key="18">
    <source>
        <dbReference type="PROSITE" id="PS50110"/>
    </source>
</evidence>
<feature type="domain" description="Response regulatory" evidence="18">
    <location>
        <begin position="952"/>
        <end position="1068"/>
    </location>
</feature>
<dbReference type="PANTHER" id="PTHR45339">
    <property type="entry name" value="HYBRID SIGNAL TRANSDUCTION HISTIDINE KINASE J"/>
    <property type="match status" value="1"/>
</dbReference>
<dbReference type="SMART" id="SM00304">
    <property type="entry name" value="HAMP"/>
    <property type="match status" value="1"/>
</dbReference>
<dbReference type="CDD" id="cd06225">
    <property type="entry name" value="HAMP"/>
    <property type="match status" value="1"/>
</dbReference>
<comment type="catalytic activity">
    <reaction evidence="1">
        <text>ATP + protein L-histidine = ADP + protein N-phospho-L-histidine.</text>
        <dbReference type="EC" id="2.7.13.3"/>
    </reaction>
</comment>
<dbReference type="Pfam" id="PF02518">
    <property type="entry name" value="HATPase_c"/>
    <property type="match status" value="1"/>
</dbReference>
<dbReference type="EC" id="2.7.13.3" evidence="4"/>
<dbReference type="Pfam" id="PF13185">
    <property type="entry name" value="GAF_2"/>
    <property type="match status" value="1"/>
</dbReference>
<dbReference type="SMART" id="SM00387">
    <property type="entry name" value="HATPase_c"/>
    <property type="match status" value="1"/>
</dbReference>
<dbReference type="EMBL" id="CP018866">
    <property type="protein sequence ID" value="AST90794.1"/>
    <property type="molecule type" value="Genomic_DNA"/>
</dbReference>
<comment type="similarity">
    <text evidence="3">In the N-terminal section; belongs to the phytochrome family.</text>
</comment>
<dbReference type="Gene3D" id="3.30.450.40">
    <property type="match status" value="1"/>
</dbReference>
<evidence type="ECO:0000256" key="9">
    <source>
        <dbReference type="ARBA" id="ARBA00022777"/>
    </source>
</evidence>
<keyword evidence="9" id="KW-0418">Kinase</keyword>
<evidence type="ECO:0000256" key="14">
    <source>
        <dbReference type="PROSITE-ProRule" id="PRU00169"/>
    </source>
</evidence>
<dbReference type="SUPFAM" id="SSF55874">
    <property type="entry name" value="ATPase domain of HSP90 chaperone/DNA topoisomerase II/histidine kinase"/>
    <property type="match status" value="1"/>
</dbReference>
<dbReference type="InterPro" id="IPR001789">
    <property type="entry name" value="Sig_transdc_resp-reg_receiver"/>
</dbReference>
<name>A0A223KN51_9BACI</name>
<evidence type="ECO:0000256" key="11">
    <source>
        <dbReference type="ARBA" id="ARBA00023012"/>
    </source>
</evidence>
<evidence type="ECO:0000256" key="2">
    <source>
        <dbReference type="ARBA" id="ARBA00004651"/>
    </source>
</evidence>
<dbReference type="GO" id="GO:0005886">
    <property type="term" value="C:plasma membrane"/>
    <property type="evidence" value="ECO:0007669"/>
    <property type="project" value="UniProtKB-SubCell"/>
</dbReference>
<dbReference type="Pfam" id="PF00512">
    <property type="entry name" value="HisKA"/>
    <property type="match status" value="1"/>
</dbReference>
<feature type="modified residue" description="4-aspartylphosphate" evidence="14">
    <location>
        <position position="861"/>
    </location>
</feature>
<dbReference type="InterPro" id="IPR029016">
    <property type="entry name" value="GAF-like_dom_sf"/>
</dbReference>
<evidence type="ECO:0000313" key="20">
    <source>
        <dbReference type="EMBL" id="AST90794.1"/>
    </source>
</evidence>
<feature type="region of interest" description="Disordered" evidence="15">
    <location>
        <begin position="446"/>
        <end position="479"/>
    </location>
</feature>
<evidence type="ECO:0000256" key="16">
    <source>
        <dbReference type="SAM" id="Phobius"/>
    </source>
</evidence>
<feature type="domain" description="HAMP" evidence="19">
    <location>
        <begin position="206"/>
        <end position="260"/>
    </location>
</feature>
<dbReference type="Pfam" id="PF12729">
    <property type="entry name" value="4HB_MCP_1"/>
    <property type="match status" value="1"/>
</dbReference>
<dbReference type="SUPFAM" id="SSF55781">
    <property type="entry name" value="GAF domain-like"/>
    <property type="match status" value="1"/>
</dbReference>